<sequence length="305" mass="33061">MNWEERSAKACDLFIGVCGYESRSTFVYSEMVGGASSYLFLRFPSSGILSFDSNEALLSARSDVTFLDVASELWIAEVERHISDTLAADPDRTTIDVIFDVSSASRKIISQVLTLVKKKFSKRTSLTCVYAVAEFYDPPNSEIPSHISEPIVGDLAGWSDDLSKPPCAVVGLGFEPGRALGCLDYLEIPEARLFFPHGPDARFVAAVEKANGRLVAEIGSRFVLPYSVNSPNDTLIKLLSLITGLEADFRPIIIPFGPKIFATVAIVAAIQRSPNICVWRASSGGLGELHDSVAQGSVCCLTIEL</sequence>
<dbReference type="AlphaFoldDB" id="A0A7W6DUG2"/>
<reference evidence="1 2" key="1">
    <citation type="submission" date="2020-08" db="EMBL/GenBank/DDBJ databases">
        <title>Genomic Encyclopedia of Type Strains, Phase IV (KMG-IV): sequencing the most valuable type-strain genomes for metagenomic binning, comparative biology and taxonomic classification.</title>
        <authorList>
            <person name="Goeker M."/>
        </authorList>
    </citation>
    <scope>NUCLEOTIDE SEQUENCE [LARGE SCALE GENOMIC DNA]</scope>
    <source>
        <strain evidence="1 2">DSM 102235</strain>
    </source>
</reference>
<dbReference type="EMBL" id="JACIEJ010000014">
    <property type="protein sequence ID" value="MBB3987986.1"/>
    <property type="molecule type" value="Genomic_DNA"/>
</dbReference>
<comment type="caution">
    <text evidence="1">The sequence shown here is derived from an EMBL/GenBank/DDBJ whole genome shotgun (WGS) entry which is preliminary data.</text>
</comment>
<evidence type="ECO:0000313" key="1">
    <source>
        <dbReference type="EMBL" id="MBB3987986.1"/>
    </source>
</evidence>
<accession>A0A7W6DUG2</accession>
<protein>
    <recommendedName>
        <fullName evidence="3">SMODS-associated and fused to various effectors domain-containing protein</fullName>
    </recommendedName>
</protein>
<dbReference type="Proteomes" id="UP000541426">
    <property type="component" value="Unassembled WGS sequence"/>
</dbReference>
<evidence type="ECO:0000313" key="2">
    <source>
        <dbReference type="Proteomes" id="UP000541426"/>
    </source>
</evidence>
<evidence type="ECO:0008006" key="3">
    <source>
        <dbReference type="Google" id="ProtNLM"/>
    </source>
</evidence>
<organism evidence="1 2">
    <name type="scientific">Sagittula marina</name>
    <dbReference type="NCBI Taxonomy" id="943940"/>
    <lineage>
        <taxon>Bacteria</taxon>
        <taxon>Pseudomonadati</taxon>
        <taxon>Pseudomonadota</taxon>
        <taxon>Alphaproteobacteria</taxon>
        <taxon>Rhodobacterales</taxon>
        <taxon>Roseobacteraceae</taxon>
        <taxon>Sagittula</taxon>
    </lineage>
</organism>
<proteinExistence type="predicted"/>
<name>A0A7W6DUG2_9RHOB</name>
<keyword evidence="2" id="KW-1185">Reference proteome</keyword>
<dbReference type="RefSeq" id="WP_183969461.1">
    <property type="nucleotide sequence ID" value="NZ_BAABBZ010000055.1"/>
</dbReference>
<gene>
    <name evidence="1" type="ORF">GGQ68_004340</name>
</gene>